<dbReference type="EMBL" id="VLNT01000001">
    <property type="protein sequence ID" value="TSD68113.1"/>
    <property type="molecule type" value="Genomic_DNA"/>
</dbReference>
<organism evidence="2 3">
    <name type="scientific">Aeromicrobium piscarium</name>
    <dbReference type="NCBI Taxonomy" id="2590901"/>
    <lineage>
        <taxon>Bacteria</taxon>
        <taxon>Bacillati</taxon>
        <taxon>Actinomycetota</taxon>
        <taxon>Actinomycetes</taxon>
        <taxon>Propionibacteriales</taxon>
        <taxon>Nocardioidaceae</taxon>
        <taxon>Aeromicrobium</taxon>
    </lineage>
</organism>
<dbReference type="RefSeq" id="WP_143911061.1">
    <property type="nucleotide sequence ID" value="NZ_VLNT01000001.1"/>
</dbReference>
<keyword evidence="3" id="KW-1185">Reference proteome</keyword>
<reference evidence="2 3" key="1">
    <citation type="submission" date="2019-07" db="EMBL/GenBank/DDBJ databases">
        <authorList>
            <person name="Zhao L.H."/>
        </authorList>
    </citation>
    <scope>NUCLEOTIDE SEQUENCE [LARGE SCALE GENOMIC DNA]</scope>
    <source>
        <strain evidence="2 3">Co35</strain>
    </source>
</reference>
<dbReference type="AlphaFoldDB" id="A0A554SP21"/>
<evidence type="ECO:0000313" key="2">
    <source>
        <dbReference type="EMBL" id="TSD68113.1"/>
    </source>
</evidence>
<feature type="region of interest" description="Disordered" evidence="1">
    <location>
        <begin position="79"/>
        <end position="100"/>
    </location>
</feature>
<sequence length="100" mass="11283">MAEVRSVKSHDISRLEIAIREIRAYGVGQTDRIEHDLDRLRAHRRATVAFAERMKLGSALADHAESVIGWLIENGWTPPPDTFLMDEPTEVEVDEDEADG</sequence>
<feature type="compositionally biased region" description="Acidic residues" evidence="1">
    <location>
        <begin position="87"/>
        <end position="100"/>
    </location>
</feature>
<gene>
    <name evidence="2" type="ORF">FNM00_00515</name>
</gene>
<name>A0A554SP21_9ACTN</name>
<dbReference type="Proteomes" id="UP000316988">
    <property type="component" value="Unassembled WGS sequence"/>
</dbReference>
<proteinExistence type="predicted"/>
<evidence type="ECO:0000313" key="3">
    <source>
        <dbReference type="Proteomes" id="UP000316988"/>
    </source>
</evidence>
<comment type="caution">
    <text evidence="2">The sequence shown here is derived from an EMBL/GenBank/DDBJ whole genome shotgun (WGS) entry which is preliminary data.</text>
</comment>
<protein>
    <submittedName>
        <fullName evidence="2">Uncharacterized protein</fullName>
    </submittedName>
</protein>
<evidence type="ECO:0000256" key="1">
    <source>
        <dbReference type="SAM" id="MobiDB-lite"/>
    </source>
</evidence>
<accession>A0A554SP21</accession>